<evidence type="ECO:0000256" key="6">
    <source>
        <dbReference type="PIRSR" id="PIRSR000429-1"/>
    </source>
</evidence>
<evidence type="ECO:0000256" key="4">
    <source>
        <dbReference type="ARBA" id="ARBA00023315"/>
    </source>
</evidence>
<gene>
    <name evidence="10" type="primary">thlA</name>
    <name evidence="10" type="ORF">DEA8626_03188</name>
</gene>
<comment type="similarity">
    <text evidence="1 7">Belongs to the thiolase-like superfamily. Thiolase family.</text>
</comment>
<protein>
    <submittedName>
        <fullName evidence="10">Acetyl-CoA acetyltransferase</fullName>
        <ecNumber evidence="10">2.3.1.9</ecNumber>
    </submittedName>
</protein>
<dbReference type="InterPro" id="IPR016039">
    <property type="entry name" value="Thiolase-like"/>
</dbReference>
<dbReference type="PANTHER" id="PTHR18919:SF138">
    <property type="entry name" value="ACETYL-COA C-ACETYLTRANSFERASE"/>
    <property type="match status" value="1"/>
</dbReference>
<dbReference type="InterPro" id="IPR020617">
    <property type="entry name" value="Thiolase_C"/>
</dbReference>
<evidence type="ECO:0000256" key="7">
    <source>
        <dbReference type="RuleBase" id="RU003557"/>
    </source>
</evidence>
<feature type="active site" description="Acyl-thioester intermediate" evidence="6">
    <location>
        <position position="88"/>
    </location>
</feature>
<keyword evidence="4 7" id="KW-0012">Acyltransferase</keyword>
<dbReference type="OrthoDB" id="9764638at2"/>
<organism evidence="10 11">
    <name type="scientific">Albidovulum aquaemixtae</name>
    <dbReference type="NCBI Taxonomy" id="1542388"/>
    <lineage>
        <taxon>Bacteria</taxon>
        <taxon>Pseudomonadati</taxon>
        <taxon>Pseudomonadota</taxon>
        <taxon>Alphaproteobacteria</taxon>
        <taxon>Rhodobacterales</taxon>
        <taxon>Paracoccaceae</taxon>
        <taxon>Albidovulum</taxon>
    </lineage>
</organism>
<feature type="active site" description="Proton acceptor" evidence="6">
    <location>
        <position position="378"/>
    </location>
</feature>
<dbReference type="EC" id="2.3.1.9" evidence="10"/>
<keyword evidence="2 7" id="KW-0808">Transferase</keyword>
<dbReference type="PIRSF" id="PIRSF000429">
    <property type="entry name" value="Ac-CoA_Ac_transf"/>
    <property type="match status" value="1"/>
</dbReference>
<dbReference type="AlphaFoldDB" id="A0A2R8BL78"/>
<evidence type="ECO:0000259" key="8">
    <source>
        <dbReference type="Pfam" id="PF00108"/>
    </source>
</evidence>
<feature type="domain" description="Thiolase C-terminal" evidence="9">
    <location>
        <begin position="270"/>
        <end position="391"/>
    </location>
</feature>
<proteinExistence type="inferred from homology"/>
<keyword evidence="3" id="KW-0583">PHB biosynthesis</keyword>
<comment type="pathway">
    <text evidence="5">Metabolic intermediate biosynthesis; (R)-mevalonate biosynthesis; (R)-mevalonate from acetyl-CoA: step 1/3.</text>
</comment>
<evidence type="ECO:0000256" key="2">
    <source>
        <dbReference type="ARBA" id="ARBA00022679"/>
    </source>
</evidence>
<evidence type="ECO:0000259" key="9">
    <source>
        <dbReference type="Pfam" id="PF02803"/>
    </source>
</evidence>
<dbReference type="Gene3D" id="3.40.47.10">
    <property type="match status" value="2"/>
</dbReference>
<dbReference type="GO" id="GO:0042619">
    <property type="term" value="P:poly-hydroxybutyrate biosynthetic process"/>
    <property type="evidence" value="ECO:0007669"/>
    <property type="project" value="UniProtKB-KW"/>
</dbReference>
<evidence type="ECO:0000256" key="1">
    <source>
        <dbReference type="ARBA" id="ARBA00010982"/>
    </source>
</evidence>
<evidence type="ECO:0000256" key="5">
    <source>
        <dbReference type="ARBA" id="ARBA00037924"/>
    </source>
</evidence>
<keyword evidence="11" id="KW-1185">Reference proteome</keyword>
<dbReference type="InterPro" id="IPR020610">
    <property type="entry name" value="Thiolase_AS"/>
</dbReference>
<dbReference type="NCBIfam" id="TIGR01930">
    <property type="entry name" value="AcCoA-C-Actrans"/>
    <property type="match status" value="1"/>
</dbReference>
<dbReference type="EMBL" id="OMOQ01000003">
    <property type="protein sequence ID" value="SPH24139.1"/>
    <property type="molecule type" value="Genomic_DNA"/>
</dbReference>
<dbReference type="Pfam" id="PF02803">
    <property type="entry name" value="Thiolase_C"/>
    <property type="match status" value="1"/>
</dbReference>
<dbReference type="InterPro" id="IPR002155">
    <property type="entry name" value="Thiolase"/>
</dbReference>
<evidence type="ECO:0000313" key="11">
    <source>
        <dbReference type="Proteomes" id="UP000244924"/>
    </source>
</evidence>
<dbReference type="GO" id="GO:0003985">
    <property type="term" value="F:acetyl-CoA C-acetyltransferase activity"/>
    <property type="evidence" value="ECO:0007669"/>
    <property type="project" value="UniProtKB-EC"/>
</dbReference>
<dbReference type="Proteomes" id="UP000244924">
    <property type="component" value="Unassembled WGS sequence"/>
</dbReference>
<dbReference type="FunFam" id="3.40.47.10:FF:000010">
    <property type="entry name" value="Acetyl-CoA acetyltransferase (Thiolase)"/>
    <property type="match status" value="1"/>
</dbReference>
<sequence>MDEVVIAGAARTAMGGFQGVFTGTDAATLGGAAIAAAMADAGAGPAQIEEVLMGCVLLAGQGQAPARQAGFKAGLTDAVPATTLNKMCGSGMKAAMMAHDQIALGVAGIVVAGGMESMTNAPYLLPKMRGGARLGHARVIDHMFLDGLEDAYDPGRLMGTFAEDCASAFQFTRTDQDDYALASLSRALEAQKSGAFSREITPVTVASRKGETVVDADEQPGTARPEKIPTLKPAFREDGTVTAANSSSISDGAAALVLASRRAAEGGGLRIRARILGHAGHAHAPSEFPTAPIPAARKLLDKLGWTVKDVDLWEVNEAFAVVPMAFMREMGLSRDIVNVNGGACALGHPIGASGARIMVTLLNALEKRDLKRGVAAICIGGGEGTAIAIERP</sequence>
<name>A0A2R8BL78_9RHOB</name>
<dbReference type="RefSeq" id="WP_108854196.1">
    <property type="nucleotide sequence ID" value="NZ_OMOQ01000003.1"/>
</dbReference>
<dbReference type="Pfam" id="PF00108">
    <property type="entry name" value="Thiolase_N"/>
    <property type="match status" value="1"/>
</dbReference>
<feature type="active site" description="Proton acceptor" evidence="6">
    <location>
        <position position="348"/>
    </location>
</feature>
<feature type="domain" description="Thiolase N-terminal" evidence="8">
    <location>
        <begin position="4"/>
        <end position="261"/>
    </location>
</feature>
<dbReference type="GO" id="GO:0044281">
    <property type="term" value="P:small molecule metabolic process"/>
    <property type="evidence" value="ECO:0007669"/>
    <property type="project" value="UniProtKB-ARBA"/>
</dbReference>
<dbReference type="InterPro" id="IPR020616">
    <property type="entry name" value="Thiolase_N"/>
</dbReference>
<dbReference type="SUPFAM" id="SSF53901">
    <property type="entry name" value="Thiolase-like"/>
    <property type="match status" value="2"/>
</dbReference>
<dbReference type="CDD" id="cd00751">
    <property type="entry name" value="thiolase"/>
    <property type="match status" value="1"/>
</dbReference>
<accession>A0A2R8BL78</accession>
<dbReference type="PROSITE" id="PS00099">
    <property type="entry name" value="THIOLASE_3"/>
    <property type="match status" value="1"/>
</dbReference>
<evidence type="ECO:0000313" key="10">
    <source>
        <dbReference type="EMBL" id="SPH24139.1"/>
    </source>
</evidence>
<evidence type="ECO:0000256" key="3">
    <source>
        <dbReference type="ARBA" id="ARBA00022752"/>
    </source>
</evidence>
<reference evidence="10 11" key="1">
    <citation type="submission" date="2018-03" db="EMBL/GenBank/DDBJ databases">
        <authorList>
            <person name="Keele B.F."/>
        </authorList>
    </citation>
    <scope>NUCLEOTIDE SEQUENCE [LARGE SCALE GENOMIC DNA]</scope>
    <source>
        <strain evidence="10 11">CECT 8626</strain>
    </source>
</reference>
<dbReference type="PANTHER" id="PTHR18919">
    <property type="entry name" value="ACETYL-COA C-ACYLTRANSFERASE"/>
    <property type="match status" value="1"/>
</dbReference>